<keyword evidence="3" id="KW-1185">Reference proteome</keyword>
<gene>
    <name evidence="2" type="ORF">DFJ69_2413</name>
</gene>
<evidence type="ECO:0000313" key="3">
    <source>
        <dbReference type="Proteomes" id="UP000256661"/>
    </source>
</evidence>
<dbReference type="InterPro" id="IPR024344">
    <property type="entry name" value="MDMPI_metal-binding"/>
</dbReference>
<dbReference type="Pfam" id="PF11716">
    <property type="entry name" value="MDMPI_N"/>
    <property type="match status" value="1"/>
</dbReference>
<comment type="caution">
    <text evidence="2">The sequence shown here is derived from an EMBL/GenBank/DDBJ whole genome shotgun (WGS) entry which is preliminary data.</text>
</comment>
<dbReference type="GO" id="GO:0046872">
    <property type="term" value="F:metal ion binding"/>
    <property type="evidence" value="ECO:0007669"/>
    <property type="project" value="InterPro"/>
</dbReference>
<evidence type="ECO:0000259" key="1">
    <source>
        <dbReference type="Pfam" id="PF11716"/>
    </source>
</evidence>
<dbReference type="AlphaFoldDB" id="A0A3D9SR24"/>
<sequence>MAGPPAATSRTPTGRAVLREVFALSGGTGRGSVTIMEQWGVVEVFGLEAGRLAEAMVGVSEAEWGRPTRCAPWRVRELFGHVRVTVGRLPGMLGGEAPAVAEVTAVGYYRPDARFDAGTNAARVSTAQEHASVQGDGKALVEDFELAWRRAYEMCLAEPEGRVVRTRHGDAMLLSEFLLTRVVELVVHGLDLADALGREPWLTSEGGGVVEALLLGSSGTAGVRGLGWDQVTFLRKATGRAPISLSETEAVERAGVHWLTLG</sequence>
<organism evidence="2 3">
    <name type="scientific">Thermomonospora umbrina</name>
    <dbReference type="NCBI Taxonomy" id="111806"/>
    <lineage>
        <taxon>Bacteria</taxon>
        <taxon>Bacillati</taxon>
        <taxon>Actinomycetota</taxon>
        <taxon>Actinomycetes</taxon>
        <taxon>Streptosporangiales</taxon>
        <taxon>Thermomonosporaceae</taxon>
        <taxon>Thermomonospora</taxon>
    </lineage>
</organism>
<dbReference type="EMBL" id="QTTT01000001">
    <property type="protein sequence ID" value="REE96960.1"/>
    <property type="molecule type" value="Genomic_DNA"/>
</dbReference>
<evidence type="ECO:0000313" key="2">
    <source>
        <dbReference type="EMBL" id="REE96960.1"/>
    </source>
</evidence>
<dbReference type="InterPro" id="IPR017517">
    <property type="entry name" value="Maleyloyr_isom"/>
</dbReference>
<feature type="domain" description="Mycothiol-dependent maleylpyruvate isomerase metal-binding" evidence="1">
    <location>
        <begin position="47"/>
        <end position="193"/>
    </location>
</feature>
<dbReference type="Gene3D" id="1.20.120.450">
    <property type="entry name" value="dinb family like domain"/>
    <property type="match status" value="1"/>
</dbReference>
<reference evidence="2 3" key="1">
    <citation type="submission" date="2018-08" db="EMBL/GenBank/DDBJ databases">
        <title>Sequencing the genomes of 1000 actinobacteria strains.</title>
        <authorList>
            <person name="Klenk H.-P."/>
        </authorList>
    </citation>
    <scope>NUCLEOTIDE SEQUENCE [LARGE SCALE GENOMIC DNA]</scope>
    <source>
        <strain evidence="2 3">DSM 43927</strain>
    </source>
</reference>
<protein>
    <submittedName>
        <fullName evidence="2">Uncharacterized protein (TIGR03083 family)</fullName>
    </submittedName>
</protein>
<name>A0A3D9SR24_9ACTN</name>
<dbReference type="InterPro" id="IPR034660">
    <property type="entry name" value="DinB/YfiT-like"/>
</dbReference>
<proteinExistence type="predicted"/>
<dbReference type="SUPFAM" id="SSF109854">
    <property type="entry name" value="DinB/YfiT-like putative metalloenzymes"/>
    <property type="match status" value="1"/>
</dbReference>
<dbReference type="NCBIfam" id="TIGR03083">
    <property type="entry name" value="maleylpyruvate isomerase family mycothiol-dependent enzyme"/>
    <property type="match status" value="1"/>
</dbReference>
<dbReference type="Proteomes" id="UP000256661">
    <property type="component" value="Unassembled WGS sequence"/>
</dbReference>
<accession>A0A3D9SR24</accession>